<evidence type="ECO:0000313" key="1">
    <source>
        <dbReference type="EMBL" id="QJA48284.1"/>
    </source>
</evidence>
<name>A0A6H1ZL46_9ZZZZ</name>
<reference evidence="1" key="1">
    <citation type="submission" date="2020-03" db="EMBL/GenBank/DDBJ databases">
        <title>The deep terrestrial virosphere.</title>
        <authorList>
            <person name="Holmfeldt K."/>
            <person name="Nilsson E."/>
            <person name="Simone D."/>
            <person name="Lopez-Fernandez M."/>
            <person name="Wu X."/>
            <person name="de Brujin I."/>
            <person name="Lundin D."/>
            <person name="Andersson A."/>
            <person name="Bertilsson S."/>
            <person name="Dopson M."/>
        </authorList>
    </citation>
    <scope>NUCLEOTIDE SEQUENCE</scope>
    <source>
        <strain evidence="1">TM448A00891</strain>
        <strain evidence="2">TM448B00218</strain>
    </source>
</reference>
<accession>A0A6H1ZL46</accession>
<protein>
    <submittedName>
        <fullName evidence="1">Uncharacterized protein</fullName>
    </submittedName>
</protein>
<evidence type="ECO:0000313" key="2">
    <source>
        <dbReference type="EMBL" id="QJH94428.1"/>
    </source>
</evidence>
<dbReference type="EMBL" id="MT144078">
    <property type="protein sequence ID" value="QJA48284.1"/>
    <property type="molecule type" value="Genomic_DNA"/>
</dbReference>
<proteinExistence type="predicted"/>
<gene>
    <name evidence="1" type="ORF">TM448A00891_0019</name>
    <name evidence="2" type="ORF">TM448B00218_0071</name>
</gene>
<dbReference type="EMBL" id="MT144600">
    <property type="protein sequence ID" value="QJH94428.1"/>
    <property type="molecule type" value="Genomic_DNA"/>
</dbReference>
<organism evidence="1">
    <name type="scientific">viral metagenome</name>
    <dbReference type="NCBI Taxonomy" id="1070528"/>
    <lineage>
        <taxon>unclassified sequences</taxon>
        <taxon>metagenomes</taxon>
        <taxon>organismal metagenomes</taxon>
    </lineage>
</organism>
<dbReference type="AlphaFoldDB" id="A0A6H1ZL46"/>
<sequence length="44" mass="5101">MKEYTDIEFTAVIDECVAEVAEMLKPEPPKEKKSWTRYVVGIII</sequence>